<evidence type="ECO:0000313" key="4">
    <source>
        <dbReference type="Proteomes" id="UP000766486"/>
    </source>
</evidence>
<dbReference type="InterPro" id="IPR005645">
    <property type="entry name" value="FSH-like_dom"/>
</dbReference>
<keyword evidence="1" id="KW-0378">Hydrolase</keyword>
<accession>A0ABY6U1K7</accession>
<evidence type="ECO:0000313" key="3">
    <source>
        <dbReference type="EMBL" id="VUC24935.1"/>
    </source>
</evidence>
<comment type="caution">
    <text evidence="3">The sequence shown here is derived from an EMBL/GenBank/DDBJ whole genome shotgun (WGS) entry which is preliminary data.</text>
</comment>
<dbReference type="PANTHER" id="PTHR48070">
    <property type="entry name" value="ESTERASE OVCA2"/>
    <property type="match status" value="1"/>
</dbReference>
<evidence type="ECO:0000259" key="2">
    <source>
        <dbReference type="Pfam" id="PF03959"/>
    </source>
</evidence>
<dbReference type="Pfam" id="PF03959">
    <property type="entry name" value="FSH1"/>
    <property type="match status" value="1"/>
</dbReference>
<dbReference type="InterPro" id="IPR029058">
    <property type="entry name" value="AB_hydrolase_fold"/>
</dbReference>
<keyword evidence="4" id="KW-1185">Reference proteome</keyword>
<gene>
    <name evidence="3" type="ORF">CLO192961_LOCUS154668</name>
</gene>
<reference evidence="3 4" key="1">
    <citation type="submission" date="2019-06" db="EMBL/GenBank/DDBJ databases">
        <authorList>
            <person name="Broberg M."/>
        </authorList>
    </citation>
    <scope>NUCLEOTIDE SEQUENCE [LARGE SCALE GENOMIC DNA]</scope>
</reference>
<dbReference type="Proteomes" id="UP000766486">
    <property type="component" value="Unassembled WGS sequence"/>
</dbReference>
<proteinExistence type="predicted"/>
<dbReference type="PANTHER" id="PTHR48070:SF4">
    <property type="entry name" value="ESTERASE ALNB"/>
    <property type="match status" value="1"/>
</dbReference>
<dbReference type="InterPro" id="IPR050593">
    <property type="entry name" value="LovG"/>
</dbReference>
<dbReference type="EMBL" id="CABFNS010000729">
    <property type="protein sequence ID" value="VUC24935.1"/>
    <property type="molecule type" value="Genomic_DNA"/>
</dbReference>
<evidence type="ECO:0000256" key="1">
    <source>
        <dbReference type="ARBA" id="ARBA00022801"/>
    </source>
</evidence>
<organism evidence="3 4">
    <name type="scientific">Bionectria ochroleuca</name>
    <name type="common">Gliocladium roseum</name>
    <dbReference type="NCBI Taxonomy" id="29856"/>
    <lineage>
        <taxon>Eukaryota</taxon>
        <taxon>Fungi</taxon>
        <taxon>Dikarya</taxon>
        <taxon>Ascomycota</taxon>
        <taxon>Pezizomycotina</taxon>
        <taxon>Sordariomycetes</taxon>
        <taxon>Hypocreomycetidae</taxon>
        <taxon>Hypocreales</taxon>
        <taxon>Bionectriaceae</taxon>
        <taxon>Clonostachys</taxon>
    </lineage>
</organism>
<protein>
    <recommendedName>
        <fullName evidence="2">Serine hydrolase domain-containing protein</fullName>
    </recommendedName>
</protein>
<name>A0ABY6U1K7_BIOOC</name>
<sequence>MRFLCLHGYATDSVTLEHQLEPLLANLPSDWQYDFVEGTTEPSPLILGSLDGIPSSARCWYNLPTPDALKNARDDLLRHIEAEGPYEGIIGFSQGGMMAVSLLLSDSALPNGPTLPFKMAILISAFQSHSLHSGMLEWSKNDRDWEGKLFLRGEHDSTTRSCWKSDPRSCFDYHLLAGAIEPIPSPVELLLKYHPKYDTCRLAIPVVHVRGAKEPNQMMFQDAIGMFESDDNEILTHSGGHHFPKEAGELAELAEKIMKVAMGVSAMY</sequence>
<dbReference type="Gene3D" id="3.40.50.1820">
    <property type="entry name" value="alpha/beta hydrolase"/>
    <property type="match status" value="1"/>
</dbReference>
<feature type="domain" description="Serine hydrolase" evidence="2">
    <location>
        <begin position="2"/>
        <end position="249"/>
    </location>
</feature>
<dbReference type="SUPFAM" id="SSF53474">
    <property type="entry name" value="alpha/beta-Hydrolases"/>
    <property type="match status" value="1"/>
</dbReference>